<name>A0A9N9EE29_9GLOM</name>
<reference evidence="1" key="1">
    <citation type="submission" date="2021-06" db="EMBL/GenBank/DDBJ databases">
        <authorList>
            <person name="Kallberg Y."/>
            <person name="Tangrot J."/>
            <person name="Rosling A."/>
        </authorList>
    </citation>
    <scope>NUCLEOTIDE SEQUENCE</scope>
    <source>
        <strain evidence="1">IA702</strain>
    </source>
</reference>
<organism evidence="1 2">
    <name type="scientific">Paraglomus occultum</name>
    <dbReference type="NCBI Taxonomy" id="144539"/>
    <lineage>
        <taxon>Eukaryota</taxon>
        <taxon>Fungi</taxon>
        <taxon>Fungi incertae sedis</taxon>
        <taxon>Mucoromycota</taxon>
        <taxon>Glomeromycotina</taxon>
        <taxon>Glomeromycetes</taxon>
        <taxon>Paraglomerales</taxon>
        <taxon>Paraglomeraceae</taxon>
        <taxon>Paraglomus</taxon>
    </lineage>
</organism>
<sequence>MTVAIGSPAKKAIDSIELESIESIKFQMKSGNQTLNRRDEVPQCPDNRFHILMNSFCLTEDKIRSVCASNESPGTIANDVDCPEKTTCVDFIKNEDQSPYAYCMDSGSTMRWSNGHNDSVVCTYPFTLADAYGSITLGVTVYDVNRNTIQVDAIYYDVGESFQSKYNTHNLSLIVDYKS</sequence>
<dbReference type="Proteomes" id="UP000789572">
    <property type="component" value="Unassembled WGS sequence"/>
</dbReference>
<dbReference type="OrthoDB" id="2418620at2759"/>
<evidence type="ECO:0000313" key="1">
    <source>
        <dbReference type="EMBL" id="CAG8674726.1"/>
    </source>
</evidence>
<dbReference type="AlphaFoldDB" id="A0A9N9EE29"/>
<protein>
    <submittedName>
        <fullName evidence="1">3359_t:CDS:1</fullName>
    </submittedName>
</protein>
<accession>A0A9N9EE29</accession>
<feature type="non-terminal residue" evidence="1">
    <location>
        <position position="179"/>
    </location>
</feature>
<proteinExistence type="predicted"/>
<keyword evidence="2" id="KW-1185">Reference proteome</keyword>
<comment type="caution">
    <text evidence="1">The sequence shown here is derived from an EMBL/GenBank/DDBJ whole genome shotgun (WGS) entry which is preliminary data.</text>
</comment>
<gene>
    <name evidence="1" type="ORF">POCULU_LOCUS11169</name>
</gene>
<dbReference type="EMBL" id="CAJVPJ010007290">
    <property type="protein sequence ID" value="CAG8674726.1"/>
    <property type="molecule type" value="Genomic_DNA"/>
</dbReference>
<evidence type="ECO:0000313" key="2">
    <source>
        <dbReference type="Proteomes" id="UP000789572"/>
    </source>
</evidence>